<dbReference type="Pfam" id="PF02537">
    <property type="entry name" value="CRCB"/>
    <property type="match status" value="1"/>
</dbReference>
<dbReference type="PANTHER" id="PTHR28259">
    <property type="entry name" value="FLUORIDE EXPORT PROTEIN 1-RELATED"/>
    <property type="match status" value="1"/>
</dbReference>
<feature type="binding site" evidence="11">
    <location>
        <position position="106"/>
    </location>
    <ligand>
        <name>Na(+)</name>
        <dbReference type="ChEBI" id="CHEBI:29101"/>
        <note>structural</note>
    </ligand>
</feature>
<keyword evidence="6 11" id="KW-0406">Ion transport</keyword>
<proteinExistence type="inferred from homology"/>
<gene>
    <name evidence="11 12" type="primary">crcB</name>
    <name evidence="11" type="synonym">fluC</name>
    <name evidence="12" type="ORF">Abiwalacus_03210</name>
</gene>
<comment type="subcellular location">
    <subcellularLocation>
        <location evidence="1 11">Cell membrane</location>
        <topology evidence="1 11">Multi-pass membrane protein</topology>
    </subcellularLocation>
</comment>
<evidence type="ECO:0000313" key="13">
    <source>
        <dbReference type="Proteomes" id="UP001062263"/>
    </source>
</evidence>
<comment type="activity regulation">
    <text evidence="11">Na(+) is not transported, but it plays an essential structural role and its presence is essential for fluoride channel function.</text>
</comment>
<accession>A0ABM7ZDI3</accession>
<dbReference type="NCBIfam" id="TIGR00494">
    <property type="entry name" value="crcB"/>
    <property type="match status" value="1"/>
</dbReference>
<comment type="catalytic activity">
    <reaction evidence="10">
        <text>fluoride(in) = fluoride(out)</text>
        <dbReference type="Rhea" id="RHEA:76159"/>
        <dbReference type="ChEBI" id="CHEBI:17051"/>
    </reaction>
    <physiologicalReaction direction="left-to-right" evidence="10">
        <dbReference type="Rhea" id="RHEA:76160"/>
    </physiologicalReaction>
</comment>
<evidence type="ECO:0000256" key="8">
    <source>
        <dbReference type="ARBA" id="ARBA00023303"/>
    </source>
</evidence>
<dbReference type="PANTHER" id="PTHR28259:SF1">
    <property type="entry name" value="FLUORIDE EXPORT PROTEIN 1-RELATED"/>
    <property type="match status" value="1"/>
</dbReference>
<keyword evidence="11" id="KW-0915">Sodium</keyword>
<sequence>MRGSGPCLIHFPFRERIKGLYTLTGIAYISAVKSILLIGLGSFIGGVLRHLLSCCLNDSVVKGFPLGTLAVNLAGCFLLGVLYGFFDRGALINQELRIFLTIGLCGGFTTFSTFMNENFLMAQGAQFFTLLLYAVLSLGGGFLTLWLGYTLLKAA</sequence>
<evidence type="ECO:0000256" key="2">
    <source>
        <dbReference type="ARBA" id="ARBA00022475"/>
    </source>
</evidence>
<dbReference type="Proteomes" id="UP001062263">
    <property type="component" value="Chromosome"/>
</dbReference>
<comment type="similarity">
    <text evidence="9 11">Belongs to the fluoride channel Fluc/FEX (TC 1.A.43) family.</text>
</comment>
<organism evidence="12 13">
    <name type="scientific">Akkermansia biwaensis</name>
    <dbReference type="NCBI Taxonomy" id="2946555"/>
    <lineage>
        <taxon>Bacteria</taxon>
        <taxon>Pseudomonadati</taxon>
        <taxon>Verrucomicrobiota</taxon>
        <taxon>Verrucomicrobiia</taxon>
        <taxon>Verrucomicrobiales</taxon>
        <taxon>Akkermansiaceae</taxon>
        <taxon>Akkermansia</taxon>
    </lineage>
</organism>
<feature type="transmembrane region" description="Helical" evidence="11">
    <location>
        <begin position="98"/>
        <end position="115"/>
    </location>
</feature>
<keyword evidence="4 11" id="KW-0812">Transmembrane</keyword>
<evidence type="ECO:0000256" key="7">
    <source>
        <dbReference type="ARBA" id="ARBA00023136"/>
    </source>
</evidence>
<evidence type="ECO:0000256" key="5">
    <source>
        <dbReference type="ARBA" id="ARBA00022989"/>
    </source>
</evidence>
<evidence type="ECO:0000256" key="10">
    <source>
        <dbReference type="ARBA" id="ARBA00035585"/>
    </source>
</evidence>
<evidence type="ECO:0000256" key="3">
    <source>
        <dbReference type="ARBA" id="ARBA00022519"/>
    </source>
</evidence>
<evidence type="ECO:0000256" key="4">
    <source>
        <dbReference type="ARBA" id="ARBA00022692"/>
    </source>
</evidence>
<keyword evidence="3" id="KW-0997">Cell inner membrane</keyword>
<feature type="transmembrane region" description="Helical" evidence="11">
    <location>
        <begin position="20"/>
        <end position="44"/>
    </location>
</feature>
<protein>
    <recommendedName>
        <fullName evidence="11">Fluoride-specific ion channel FluC</fullName>
    </recommendedName>
</protein>
<dbReference type="HAMAP" id="MF_00454">
    <property type="entry name" value="FluC"/>
    <property type="match status" value="1"/>
</dbReference>
<keyword evidence="11" id="KW-0479">Metal-binding</keyword>
<evidence type="ECO:0000313" key="12">
    <source>
        <dbReference type="EMBL" id="BDL42747.1"/>
    </source>
</evidence>
<keyword evidence="7 11" id="KW-0472">Membrane</keyword>
<keyword evidence="2 11" id="KW-1003">Cell membrane</keyword>
<dbReference type="InterPro" id="IPR003691">
    <property type="entry name" value="FluC"/>
</dbReference>
<reference evidence="12" key="1">
    <citation type="submission" date="2022-06" db="EMBL/GenBank/DDBJ databases">
        <title>Akkermansia biwalacus sp. nov., an anaerobic mucin-degrading bacterium isolated from human intestine.</title>
        <authorList>
            <person name="Kobayashi Y."/>
            <person name="Inoue S."/>
            <person name="Kawahara T."/>
            <person name="Kohda N."/>
        </authorList>
    </citation>
    <scope>NUCLEOTIDE SEQUENCE</scope>
    <source>
        <strain evidence="12">WON2089</strain>
    </source>
</reference>
<feature type="transmembrane region" description="Helical" evidence="11">
    <location>
        <begin position="127"/>
        <end position="152"/>
    </location>
</feature>
<dbReference type="EMBL" id="AP025943">
    <property type="protein sequence ID" value="BDL42747.1"/>
    <property type="molecule type" value="Genomic_DNA"/>
</dbReference>
<keyword evidence="8 11" id="KW-0407">Ion channel</keyword>
<feature type="transmembrane region" description="Helical" evidence="11">
    <location>
        <begin position="64"/>
        <end position="86"/>
    </location>
</feature>
<keyword evidence="11" id="KW-0813">Transport</keyword>
<feature type="binding site" evidence="11">
    <location>
        <position position="109"/>
    </location>
    <ligand>
        <name>Na(+)</name>
        <dbReference type="ChEBI" id="CHEBI:29101"/>
        <note>structural</note>
    </ligand>
</feature>
<keyword evidence="13" id="KW-1185">Reference proteome</keyword>
<keyword evidence="5 11" id="KW-1133">Transmembrane helix</keyword>
<comment type="function">
    <text evidence="11">Fluoride-specific ion channel. Important for reducing fluoride concentration in the cell, thus reducing its toxicity.</text>
</comment>
<evidence type="ECO:0000256" key="9">
    <source>
        <dbReference type="ARBA" id="ARBA00035120"/>
    </source>
</evidence>
<evidence type="ECO:0000256" key="6">
    <source>
        <dbReference type="ARBA" id="ARBA00023065"/>
    </source>
</evidence>
<evidence type="ECO:0000256" key="11">
    <source>
        <dbReference type="HAMAP-Rule" id="MF_00454"/>
    </source>
</evidence>
<name>A0ABM7ZDI3_9BACT</name>
<evidence type="ECO:0000256" key="1">
    <source>
        <dbReference type="ARBA" id="ARBA00004651"/>
    </source>
</evidence>